<evidence type="ECO:0000256" key="1">
    <source>
        <dbReference type="ARBA" id="ARBA00022574"/>
    </source>
</evidence>
<evidence type="ECO:0000256" key="2">
    <source>
        <dbReference type="ARBA" id="ARBA00022737"/>
    </source>
</evidence>
<dbReference type="Pfam" id="PF23627">
    <property type="entry name" value="LisH_WDR26"/>
    <property type="match status" value="1"/>
</dbReference>
<dbReference type="InterPro" id="IPR051350">
    <property type="entry name" value="WD_repeat-ST_regulator"/>
</dbReference>
<keyword evidence="2" id="KW-0677">Repeat</keyword>
<evidence type="ECO:0000313" key="6">
    <source>
        <dbReference type="EMBL" id="ELQ67342.1"/>
    </source>
</evidence>
<feature type="compositionally biased region" description="Low complexity" evidence="4">
    <location>
        <begin position="275"/>
        <end position="290"/>
    </location>
</feature>
<feature type="repeat" description="WD" evidence="3">
    <location>
        <begin position="597"/>
        <end position="638"/>
    </location>
</feature>
<protein>
    <submittedName>
        <fullName evidence="6">WD repeat protein 26</fullName>
    </submittedName>
</protein>
<name>L7JGL0_PYRO1</name>
<feature type="repeat" description="WD" evidence="3">
    <location>
        <begin position="639"/>
        <end position="680"/>
    </location>
</feature>
<dbReference type="GO" id="GO:0034657">
    <property type="term" value="C:GID complex"/>
    <property type="evidence" value="ECO:0007669"/>
    <property type="project" value="TreeGrafter"/>
</dbReference>
<dbReference type="InterPro" id="IPR001680">
    <property type="entry name" value="WD40_rpt"/>
</dbReference>
<feature type="compositionally biased region" description="Low complexity" evidence="4">
    <location>
        <begin position="221"/>
        <end position="232"/>
    </location>
</feature>
<feature type="compositionally biased region" description="Low complexity" evidence="4">
    <location>
        <begin position="321"/>
        <end position="336"/>
    </location>
</feature>
<dbReference type="SMART" id="SM00320">
    <property type="entry name" value="WD40"/>
    <property type="match status" value="6"/>
</dbReference>
<dbReference type="PROSITE" id="PS50897">
    <property type="entry name" value="CTLH"/>
    <property type="match status" value="1"/>
</dbReference>
<dbReference type="PROSITE" id="PS00678">
    <property type="entry name" value="WD_REPEATS_1"/>
    <property type="match status" value="1"/>
</dbReference>
<dbReference type="CDD" id="cd00200">
    <property type="entry name" value="WD40"/>
    <property type="match status" value="1"/>
</dbReference>
<dbReference type="GO" id="GO:0043161">
    <property type="term" value="P:proteasome-mediated ubiquitin-dependent protein catabolic process"/>
    <property type="evidence" value="ECO:0007669"/>
    <property type="project" value="TreeGrafter"/>
</dbReference>
<feature type="region of interest" description="Disordered" evidence="4">
    <location>
        <begin position="219"/>
        <end position="375"/>
    </location>
</feature>
<dbReference type="AlphaFoldDB" id="L7JGL0"/>
<dbReference type="Gene3D" id="2.130.10.10">
    <property type="entry name" value="YVTN repeat-like/Quinoprotein amine dehydrogenase"/>
    <property type="match status" value="1"/>
</dbReference>
<organism>
    <name type="scientific">Pyricularia oryzae (strain P131)</name>
    <name type="common">Rice blast fungus</name>
    <name type="synonym">Magnaporthe oryzae</name>
    <dbReference type="NCBI Taxonomy" id="1143193"/>
    <lineage>
        <taxon>Eukaryota</taxon>
        <taxon>Fungi</taxon>
        <taxon>Dikarya</taxon>
        <taxon>Ascomycota</taxon>
        <taxon>Pezizomycotina</taxon>
        <taxon>Sordariomycetes</taxon>
        <taxon>Sordariomycetidae</taxon>
        <taxon>Magnaporthales</taxon>
        <taxon>Pyriculariaceae</taxon>
        <taxon>Pyricularia</taxon>
    </lineage>
</organism>
<dbReference type="PANTHER" id="PTHR22838:SF0">
    <property type="entry name" value="WD REPEAT-CONTAINING PROTEIN 26"/>
    <property type="match status" value="1"/>
</dbReference>
<feature type="compositionally biased region" description="Basic and acidic residues" evidence="4">
    <location>
        <begin position="307"/>
        <end position="316"/>
    </location>
</feature>
<dbReference type="EMBL" id="JH795031">
    <property type="protein sequence ID" value="ELQ67342.1"/>
    <property type="molecule type" value="Genomic_DNA"/>
</dbReference>
<evidence type="ECO:0000256" key="4">
    <source>
        <dbReference type="SAM" id="MobiDB-lite"/>
    </source>
</evidence>
<evidence type="ECO:0000259" key="5">
    <source>
        <dbReference type="PROSITE" id="PS50897"/>
    </source>
</evidence>
<evidence type="ECO:0000256" key="3">
    <source>
        <dbReference type="PROSITE-ProRule" id="PRU00221"/>
    </source>
</evidence>
<dbReference type="SUPFAM" id="SSF50978">
    <property type="entry name" value="WD40 repeat-like"/>
    <property type="match status" value="1"/>
</dbReference>
<gene>
    <name evidence="6" type="ORF">OOW_P131scaffold00321g5</name>
</gene>
<reference evidence="6" key="1">
    <citation type="journal article" date="2012" name="PLoS Genet.">
        <title>Comparative analysis of the genomes of two field isolates of the rice blast fungus Magnaporthe oryzae.</title>
        <authorList>
            <person name="Xue M."/>
            <person name="Yang J."/>
            <person name="Li Z."/>
            <person name="Hu S."/>
            <person name="Yao N."/>
            <person name="Dean R.A."/>
            <person name="Zhao W."/>
            <person name="Shen M."/>
            <person name="Zhang H."/>
            <person name="Li C."/>
            <person name="Liu L."/>
            <person name="Cao L."/>
            <person name="Xu X."/>
            <person name="Xing Y."/>
            <person name="Hsiang T."/>
            <person name="Zhang Z."/>
            <person name="Xu J.R."/>
            <person name="Peng Y.L."/>
        </authorList>
    </citation>
    <scope>NUCLEOTIDE SEQUENCE [LARGE SCALE GENOMIC DNA]</scope>
    <source>
        <strain evidence="6">P131</strain>
    </source>
</reference>
<proteinExistence type="predicted"/>
<keyword evidence="1 3" id="KW-0853">WD repeat</keyword>
<dbReference type="InterPro" id="IPR036322">
    <property type="entry name" value="WD40_repeat_dom_sf"/>
</dbReference>
<dbReference type="InterPro" id="IPR015943">
    <property type="entry name" value="WD40/YVTN_repeat-like_dom_sf"/>
</dbReference>
<sequence length="890" mass="97380">MSYLGALVNRCCLRPQYSWSSGTHLLPGPPSVANLSAWTAIESDLNRIGGHQRVISQTVKLQSTNVCFPDTPLPNTTSRALDRLPVIIPNTYNRKSQEPRDKLAAELPLIAWVFVVEGLASDKEISDQPQTAVAACIFYASPVSSHLTPITPQRPGRPLSFYHPTYTYISALASKSDAIYPDASDSPVTVRPSSGPARALSSSTALEIAESNVPGLLTLAPTPTFSPSSNPTQQDTIVRNFPEPSQPPSTTPLQTQVLGRRRRGSSSGDEEGEGRAVSSISLAGVSSGSLATTESALQRRQGKRMRRDSMLADDSRILNPGQSSSIASNGNSSLQSRAATTNGTHKMMAGAGPSSTSSYNGRDVVRPPSGDYLGHDREEVTRILIQALSEMGYQDAAESVSRHSGYHLESRAVAEFRTAVLDGDWPEAERLLFSAVQQTSKSGKVSSGNGLILAPGADKALMQFWLRQQKFLELLEQRETGRALAVLRNELTPLYQDTPKLHFLSGLLMCRTPEDLRAKAEWDGTHGKSRHILLSELSRCISPSVMLPEHRLAVLLSQVKDDQILNCIYHTSATSPSLYCDHYCDREKFPSQVIQELSSGAGEIWQIQFSHDGTKLASSGSDESVIIWSLSPPRILHTLGGHQTGVGNIAWSPDDSMLITCGRDRYARFWDTRTGTLIRKLEQFEEPVSSCIWAADGQSVILGSFDRERSLCQWDLDGARVCTWTKKHRTEDVAVSPDGRWLVAMDEQSKIHVYNFITREVEYEFEVKPRPCSIAISQDSRLLLANSNDGAVQLFDLLSGGLRLQQYLGCTGGAFLIRCEFGGANESFVASGSEGHLICRLHAHHPRCNAVRWNPKDPCMFATCGDDGKIKIWGNSEHNLRSHSPNGSAA</sequence>
<dbReference type="PANTHER" id="PTHR22838">
    <property type="entry name" value="WD REPEAT PROTEIN 26-RELATED"/>
    <property type="match status" value="1"/>
</dbReference>
<dbReference type="Pfam" id="PF00400">
    <property type="entry name" value="WD40"/>
    <property type="match status" value="3"/>
</dbReference>
<dbReference type="InterPro" id="IPR019775">
    <property type="entry name" value="WD40_repeat_CS"/>
</dbReference>
<dbReference type="InterPro" id="IPR006595">
    <property type="entry name" value="CTLH_C"/>
</dbReference>
<feature type="repeat" description="WD" evidence="3">
    <location>
        <begin position="841"/>
        <end position="873"/>
    </location>
</feature>
<accession>L7JGL0</accession>
<dbReference type="PROSITE" id="PS50082">
    <property type="entry name" value="WD_REPEATS_2"/>
    <property type="match status" value="3"/>
</dbReference>
<dbReference type="PROSITE" id="PS50294">
    <property type="entry name" value="WD_REPEATS_REGION"/>
    <property type="match status" value="2"/>
</dbReference>
<feature type="domain" description="CTLH" evidence="5">
    <location>
        <begin position="409"/>
        <end position="482"/>
    </location>
</feature>